<keyword evidence="2" id="KW-1185">Reference proteome</keyword>
<organism evidence="1 2">
    <name type="scientific">Podarcis lilfordi</name>
    <name type="common">Lilford's wall lizard</name>
    <dbReference type="NCBI Taxonomy" id="74358"/>
    <lineage>
        <taxon>Eukaryota</taxon>
        <taxon>Metazoa</taxon>
        <taxon>Chordata</taxon>
        <taxon>Craniata</taxon>
        <taxon>Vertebrata</taxon>
        <taxon>Euteleostomi</taxon>
        <taxon>Lepidosauria</taxon>
        <taxon>Squamata</taxon>
        <taxon>Bifurcata</taxon>
        <taxon>Unidentata</taxon>
        <taxon>Episquamata</taxon>
        <taxon>Laterata</taxon>
        <taxon>Lacertibaenia</taxon>
        <taxon>Lacertidae</taxon>
        <taxon>Podarcis</taxon>
    </lineage>
</organism>
<reference evidence="1" key="1">
    <citation type="submission" date="2022-12" db="EMBL/GenBank/DDBJ databases">
        <authorList>
            <person name="Alioto T."/>
            <person name="Alioto T."/>
            <person name="Gomez Garrido J."/>
        </authorList>
    </citation>
    <scope>NUCLEOTIDE SEQUENCE</scope>
</reference>
<accession>A0AA35KX05</accession>
<name>A0AA35KX05_9SAUR</name>
<dbReference type="Proteomes" id="UP001178461">
    <property type="component" value="Chromosome 10"/>
</dbReference>
<evidence type="ECO:0000313" key="1">
    <source>
        <dbReference type="EMBL" id="CAI5785142.1"/>
    </source>
</evidence>
<sequence length="68" mass="7336">MATSAQRVLPASTLLILAVRICICSIDKVSLKLLYKEGSPLSRAHLGTCCVRGCCCQEGCMCSWTTKL</sequence>
<dbReference type="AlphaFoldDB" id="A0AA35KX05"/>
<proteinExistence type="predicted"/>
<protein>
    <submittedName>
        <fullName evidence="1">Uncharacterized protein</fullName>
    </submittedName>
</protein>
<gene>
    <name evidence="1" type="ORF">PODLI_1B014143</name>
</gene>
<evidence type="ECO:0000313" key="2">
    <source>
        <dbReference type="Proteomes" id="UP001178461"/>
    </source>
</evidence>
<dbReference type="EMBL" id="OX395135">
    <property type="protein sequence ID" value="CAI5785142.1"/>
    <property type="molecule type" value="Genomic_DNA"/>
</dbReference>